<sequence length="301" mass="32750">MRWAVLVFLGACSYGVLSTFVKLAYHAGFTVQEVVGSQAFFGILLLWPMSWFFPRNKLTRKELISIMLVGSTIGLTAIIYYGSLQYLPASVSVVLLFQFTWIGVLIESLIDRQKPDRAKILSLILLFAGTILAAGLLEADTAHWTGIGILLGLLSALSYALFVIFSGRTANHVHPVVRSSIMAFSSLILVFIVFPPFFLWNGSLYAGLALWGFLLALFGIVIPTLFLTLGVPHTGGSLASILGAAELPTAVLMSSMVLGESVSSLQWLGVFVILSGIALPELSGMRREPENKRNRHATTKK</sequence>
<gene>
    <name evidence="5" type="ORF">VF724_18980</name>
</gene>
<dbReference type="InterPro" id="IPR000620">
    <property type="entry name" value="EamA_dom"/>
</dbReference>
<feature type="transmembrane region" description="Helical" evidence="3">
    <location>
        <begin position="143"/>
        <end position="164"/>
    </location>
</feature>
<feature type="transmembrane region" description="Helical" evidence="3">
    <location>
        <begin position="265"/>
        <end position="285"/>
    </location>
</feature>
<evidence type="ECO:0000259" key="4">
    <source>
        <dbReference type="Pfam" id="PF00892"/>
    </source>
</evidence>
<dbReference type="SUPFAM" id="SSF103481">
    <property type="entry name" value="Multidrug resistance efflux transporter EmrE"/>
    <property type="match status" value="2"/>
</dbReference>
<dbReference type="Proteomes" id="UP001310386">
    <property type="component" value="Unassembled WGS sequence"/>
</dbReference>
<evidence type="ECO:0000313" key="6">
    <source>
        <dbReference type="Proteomes" id="UP001310386"/>
    </source>
</evidence>
<evidence type="ECO:0000256" key="3">
    <source>
        <dbReference type="SAM" id="Phobius"/>
    </source>
</evidence>
<keyword evidence="6" id="KW-1185">Reference proteome</keyword>
<reference evidence="5" key="1">
    <citation type="submission" date="2023-12" db="EMBL/GenBank/DDBJ databases">
        <title>Fervidustalea candida gen. nov., sp. nov., a novel member of the family Paenibacillaceae isolated from a geothermal area.</title>
        <authorList>
            <person name="Li W.-J."/>
            <person name="Jiao J.-Y."/>
            <person name="Chen Y."/>
        </authorList>
    </citation>
    <scope>NUCLEOTIDE SEQUENCE</scope>
    <source>
        <strain evidence="5">SYSU GA230002</strain>
    </source>
</reference>
<feature type="transmembrane region" description="Helical" evidence="3">
    <location>
        <begin position="87"/>
        <end position="106"/>
    </location>
</feature>
<name>A0ABU5ZMI9_9BACL</name>
<comment type="similarity">
    <text evidence="2">Belongs to the EamA transporter family.</text>
</comment>
<feature type="transmembrane region" description="Helical" evidence="3">
    <location>
        <begin position="176"/>
        <end position="198"/>
    </location>
</feature>
<feature type="domain" description="EamA" evidence="4">
    <location>
        <begin position="147"/>
        <end position="279"/>
    </location>
</feature>
<proteinExistence type="inferred from homology"/>
<feature type="transmembrane region" description="Helical" evidence="3">
    <location>
        <begin position="63"/>
        <end position="81"/>
    </location>
</feature>
<feature type="transmembrane region" description="Helical" evidence="3">
    <location>
        <begin position="34"/>
        <end position="51"/>
    </location>
</feature>
<dbReference type="PANTHER" id="PTHR22911">
    <property type="entry name" value="ACYL-MALONYL CONDENSING ENZYME-RELATED"/>
    <property type="match status" value="1"/>
</dbReference>
<evidence type="ECO:0000256" key="2">
    <source>
        <dbReference type="ARBA" id="ARBA00007362"/>
    </source>
</evidence>
<keyword evidence="3" id="KW-0472">Membrane</keyword>
<protein>
    <submittedName>
        <fullName evidence="5">DMT family transporter</fullName>
    </submittedName>
</protein>
<dbReference type="InterPro" id="IPR037185">
    <property type="entry name" value="EmrE-like"/>
</dbReference>
<dbReference type="EMBL" id="JAYJLD010000047">
    <property type="protein sequence ID" value="MEB3103723.1"/>
    <property type="molecule type" value="Genomic_DNA"/>
</dbReference>
<feature type="domain" description="EamA" evidence="4">
    <location>
        <begin position="2"/>
        <end position="133"/>
    </location>
</feature>
<evidence type="ECO:0000256" key="1">
    <source>
        <dbReference type="ARBA" id="ARBA00004127"/>
    </source>
</evidence>
<accession>A0ABU5ZMI9</accession>
<keyword evidence="3" id="KW-0812">Transmembrane</keyword>
<feature type="transmembrane region" description="Helical" evidence="3">
    <location>
        <begin position="238"/>
        <end position="259"/>
    </location>
</feature>
<feature type="transmembrane region" description="Helical" evidence="3">
    <location>
        <begin position="204"/>
        <end position="226"/>
    </location>
</feature>
<dbReference type="Pfam" id="PF00892">
    <property type="entry name" value="EamA"/>
    <property type="match status" value="2"/>
</dbReference>
<organism evidence="5 6">
    <name type="scientific">Ferviditalea candida</name>
    <dbReference type="NCBI Taxonomy" id="3108399"/>
    <lineage>
        <taxon>Bacteria</taxon>
        <taxon>Bacillati</taxon>
        <taxon>Bacillota</taxon>
        <taxon>Bacilli</taxon>
        <taxon>Bacillales</taxon>
        <taxon>Paenibacillaceae</taxon>
        <taxon>Ferviditalea</taxon>
    </lineage>
</organism>
<comment type="subcellular location">
    <subcellularLocation>
        <location evidence="1">Endomembrane system</location>
        <topology evidence="1">Multi-pass membrane protein</topology>
    </subcellularLocation>
</comment>
<comment type="caution">
    <text evidence="5">The sequence shown here is derived from an EMBL/GenBank/DDBJ whole genome shotgun (WGS) entry which is preliminary data.</text>
</comment>
<keyword evidence="3" id="KW-1133">Transmembrane helix</keyword>
<feature type="transmembrane region" description="Helical" evidence="3">
    <location>
        <begin position="118"/>
        <end position="137"/>
    </location>
</feature>
<dbReference type="PANTHER" id="PTHR22911:SF137">
    <property type="entry name" value="SOLUTE CARRIER FAMILY 35 MEMBER G2-RELATED"/>
    <property type="match status" value="1"/>
</dbReference>
<evidence type="ECO:0000313" key="5">
    <source>
        <dbReference type="EMBL" id="MEB3103723.1"/>
    </source>
</evidence>
<dbReference type="RefSeq" id="WP_371755851.1">
    <property type="nucleotide sequence ID" value="NZ_JAYJLD010000047.1"/>
</dbReference>